<dbReference type="InterPro" id="IPR015915">
    <property type="entry name" value="Kelch-typ_b-propeller"/>
</dbReference>
<evidence type="ECO:0000256" key="2">
    <source>
        <dbReference type="SAM" id="Phobius"/>
    </source>
</evidence>
<gene>
    <name evidence="4" type="ORF">EMPS_01942</name>
</gene>
<keyword evidence="2" id="KW-0812">Transmembrane</keyword>
<dbReference type="AlphaFoldDB" id="A0A9P3LTG1"/>
<dbReference type="SUPFAM" id="SSF50965">
    <property type="entry name" value="Galactose oxidase, central domain"/>
    <property type="match status" value="1"/>
</dbReference>
<evidence type="ECO:0008006" key="6">
    <source>
        <dbReference type="Google" id="ProtNLM"/>
    </source>
</evidence>
<keyword evidence="5" id="KW-1185">Reference proteome</keyword>
<feature type="region of interest" description="Disordered" evidence="1">
    <location>
        <begin position="406"/>
        <end position="442"/>
    </location>
</feature>
<feature type="signal peptide" evidence="3">
    <location>
        <begin position="1"/>
        <end position="29"/>
    </location>
</feature>
<dbReference type="Gene3D" id="2.120.10.80">
    <property type="entry name" value="Kelch-type beta propeller"/>
    <property type="match status" value="2"/>
</dbReference>
<protein>
    <recommendedName>
        <fullName evidence="6">Galactose oxidase</fullName>
    </recommendedName>
</protein>
<dbReference type="Proteomes" id="UP000827284">
    <property type="component" value="Unassembled WGS sequence"/>
</dbReference>
<reference evidence="4" key="1">
    <citation type="submission" date="2021-11" db="EMBL/GenBank/DDBJ databases">
        <authorList>
            <person name="Herlambang A."/>
            <person name="Guo Y."/>
            <person name="Takashima Y."/>
            <person name="Nishizawa T."/>
        </authorList>
    </citation>
    <scope>NUCLEOTIDE SEQUENCE</scope>
    <source>
        <strain evidence="4">E1425</strain>
    </source>
</reference>
<keyword evidence="2" id="KW-1133">Transmembrane helix</keyword>
<feature type="chain" id="PRO_5040139259" description="Galactose oxidase" evidence="3">
    <location>
        <begin position="30"/>
        <end position="649"/>
    </location>
</feature>
<keyword evidence="2" id="KW-0472">Membrane</keyword>
<evidence type="ECO:0000313" key="5">
    <source>
        <dbReference type="Proteomes" id="UP000827284"/>
    </source>
</evidence>
<feature type="compositionally biased region" description="Gly residues" evidence="1">
    <location>
        <begin position="427"/>
        <end position="442"/>
    </location>
</feature>
<keyword evidence="3" id="KW-0732">Signal</keyword>
<organism evidence="4 5">
    <name type="scientific">Entomortierella parvispora</name>
    <dbReference type="NCBI Taxonomy" id="205924"/>
    <lineage>
        <taxon>Eukaryota</taxon>
        <taxon>Fungi</taxon>
        <taxon>Fungi incertae sedis</taxon>
        <taxon>Mucoromycota</taxon>
        <taxon>Mortierellomycotina</taxon>
        <taxon>Mortierellomycetes</taxon>
        <taxon>Mortierellales</taxon>
        <taxon>Mortierellaceae</taxon>
        <taxon>Entomortierella</taxon>
    </lineage>
</organism>
<dbReference type="EMBL" id="BQFW01000002">
    <property type="protein sequence ID" value="GJJ69595.1"/>
    <property type="molecule type" value="Genomic_DNA"/>
</dbReference>
<feature type="region of interest" description="Disordered" evidence="1">
    <location>
        <begin position="531"/>
        <end position="649"/>
    </location>
</feature>
<accession>A0A9P3LTG1</accession>
<dbReference type="PANTHER" id="PTHR45632">
    <property type="entry name" value="LD33804P"/>
    <property type="match status" value="1"/>
</dbReference>
<comment type="caution">
    <text evidence="4">The sequence shown here is derived from an EMBL/GenBank/DDBJ whole genome shotgun (WGS) entry which is preliminary data.</text>
</comment>
<proteinExistence type="predicted"/>
<evidence type="ECO:0000256" key="3">
    <source>
        <dbReference type="SAM" id="SignalP"/>
    </source>
</evidence>
<evidence type="ECO:0000256" key="1">
    <source>
        <dbReference type="SAM" id="MobiDB-lite"/>
    </source>
</evidence>
<dbReference type="OrthoDB" id="10251809at2759"/>
<dbReference type="InterPro" id="IPR011043">
    <property type="entry name" value="Gal_Oxase/kelch_b-propeller"/>
</dbReference>
<name>A0A9P3LTG1_9FUNG</name>
<feature type="compositionally biased region" description="Basic and acidic residues" evidence="1">
    <location>
        <begin position="606"/>
        <end position="619"/>
    </location>
</feature>
<feature type="transmembrane region" description="Helical" evidence="2">
    <location>
        <begin position="377"/>
        <end position="399"/>
    </location>
</feature>
<evidence type="ECO:0000313" key="4">
    <source>
        <dbReference type="EMBL" id="GJJ69595.1"/>
    </source>
</evidence>
<sequence>MQTRTKAKAASKASVFVILLSCIVSSTQAQSSQPQSVGGAAFVRIGSNFYIQGGALYADNLVQSLWSLDLSSPWNTSNPSWTSLPPGPYNGFHSAGFSSDNSTLYTFGRDTAASASQIAPSWLNIYDIASKTWSAPASNPASLTDNSRRDFTVVTNPGADKIYILGGDGGPAGATTSDDFNVYDPATKGLTQTAMTTGPQNAVTYGAVWIPRLSNMLVIGGGNNPASLWTYTPSTGAWATQATTGNFSYSRSSPCAASNADGSLVAVFGGFLGGSGAADPNAYVLNTITWTWTTVPYAARGRGNAACTVVDDIFMVWGGFYTNPNTNGGVPTGAECLLLLDLQKLQWILSYTPSSAMISGGNSGGNGSNKSSSGMSAGAIGGIGTAAIVILVIIAWNLLARIRRKSPSHQKVPQQEESELGRYAAPGSGGDGTGTGFGGGGVGNSHVLPSTATSAAHSYQPPILDASLVYAAQQPQQQQYDLQQQYQQLQYQQQQEQLQYQNQYQQPSSNMTAGHYAPPGVEPTVGYNGYCDAEDKSNGGSQYDGASAGPGYPSPPSTAGGGPVPTIYYPPPPVSVTSSSGPEEKGTPATLVGAPQTTPYGYSADGYHDSYGTKDEGGNKRASAPQGGQGFGTVDEGAALGAPQAIIRE</sequence>
<reference evidence="4" key="2">
    <citation type="journal article" date="2022" name="Microbiol. Resour. Announc.">
        <title>Whole-Genome Sequence of Entomortierella parvispora E1425, a Mucoromycotan Fungus Associated with Burkholderiaceae-Related Endosymbiotic Bacteria.</title>
        <authorList>
            <person name="Herlambang A."/>
            <person name="Guo Y."/>
            <person name="Takashima Y."/>
            <person name="Narisawa K."/>
            <person name="Ohta H."/>
            <person name="Nishizawa T."/>
        </authorList>
    </citation>
    <scope>NUCLEOTIDE SEQUENCE</scope>
    <source>
        <strain evidence="4">E1425</strain>
    </source>
</reference>